<keyword evidence="1 3" id="KW-0560">Oxidoreductase</keyword>
<protein>
    <submittedName>
        <fullName evidence="3">FAD dependent oxidoreductase domain protein</fullName>
        <ecNumber evidence="3">1.4.3.1</ecNumber>
    </submittedName>
</protein>
<sequence>ELVLAEPSAPWAGSRPMVPDGLPVIGPLRGAPNVIAATGHAMLGVTLAPATGELVADMVAGSPLPAFSAAFSAQRF</sequence>
<dbReference type="SUPFAM" id="SSF51905">
    <property type="entry name" value="FAD/NAD(P)-binding domain"/>
    <property type="match status" value="1"/>
</dbReference>
<evidence type="ECO:0000256" key="1">
    <source>
        <dbReference type="ARBA" id="ARBA00023002"/>
    </source>
</evidence>
<name>T1C826_9ZZZZ</name>
<organism evidence="3">
    <name type="scientific">mine drainage metagenome</name>
    <dbReference type="NCBI Taxonomy" id="410659"/>
    <lineage>
        <taxon>unclassified sequences</taxon>
        <taxon>metagenomes</taxon>
        <taxon>ecological metagenomes</taxon>
    </lineage>
</organism>
<dbReference type="PANTHER" id="PTHR13847:SF289">
    <property type="entry name" value="GLYCINE OXIDASE"/>
    <property type="match status" value="1"/>
</dbReference>
<gene>
    <name evidence="3" type="ORF">B1B_00808</name>
</gene>
<proteinExistence type="predicted"/>
<reference evidence="3" key="1">
    <citation type="submission" date="2013-08" db="EMBL/GenBank/DDBJ databases">
        <authorList>
            <person name="Mendez C."/>
            <person name="Richter M."/>
            <person name="Ferrer M."/>
            <person name="Sanchez J."/>
        </authorList>
    </citation>
    <scope>NUCLEOTIDE SEQUENCE</scope>
</reference>
<dbReference type="InterPro" id="IPR036188">
    <property type="entry name" value="FAD/NAD-bd_sf"/>
</dbReference>
<evidence type="ECO:0000259" key="2">
    <source>
        <dbReference type="Pfam" id="PF01266"/>
    </source>
</evidence>
<feature type="non-terminal residue" evidence="3">
    <location>
        <position position="1"/>
    </location>
</feature>
<dbReference type="GO" id="GO:0008445">
    <property type="term" value="F:D-aspartate oxidase activity"/>
    <property type="evidence" value="ECO:0007669"/>
    <property type="project" value="UniProtKB-EC"/>
</dbReference>
<reference evidence="3" key="2">
    <citation type="journal article" date="2014" name="ISME J.">
        <title>Microbial stratification in low pH oxic and suboxic macroscopic growths along an acid mine drainage.</title>
        <authorList>
            <person name="Mendez-Garcia C."/>
            <person name="Mesa V."/>
            <person name="Sprenger R.R."/>
            <person name="Richter M."/>
            <person name="Diez M.S."/>
            <person name="Solano J."/>
            <person name="Bargiela R."/>
            <person name="Golyshina O.V."/>
            <person name="Manteca A."/>
            <person name="Ramos J.L."/>
            <person name="Gallego J.R."/>
            <person name="Llorente I."/>
            <person name="Martins Dos Santos V.A."/>
            <person name="Jensen O.N."/>
            <person name="Pelaez A.I."/>
            <person name="Sanchez J."/>
            <person name="Ferrer M."/>
        </authorList>
    </citation>
    <scope>NUCLEOTIDE SEQUENCE</scope>
</reference>
<dbReference type="AlphaFoldDB" id="T1C826"/>
<dbReference type="Gene3D" id="3.50.50.60">
    <property type="entry name" value="FAD/NAD(P)-binding domain"/>
    <property type="match status" value="1"/>
</dbReference>
<dbReference type="EMBL" id="AUZY01000596">
    <property type="protein sequence ID" value="EQD78277.1"/>
    <property type="molecule type" value="Genomic_DNA"/>
</dbReference>
<evidence type="ECO:0000313" key="3">
    <source>
        <dbReference type="EMBL" id="EQD78277.1"/>
    </source>
</evidence>
<dbReference type="Pfam" id="PF01266">
    <property type="entry name" value="DAO"/>
    <property type="match status" value="1"/>
</dbReference>
<dbReference type="GO" id="GO:0005737">
    <property type="term" value="C:cytoplasm"/>
    <property type="evidence" value="ECO:0007669"/>
    <property type="project" value="TreeGrafter"/>
</dbReference>
<feature type="domain" description="FAD dependent oxidoreductase" evidence="2">
    <location>
        <begin position="5"/>
        <end position="58"/>
    </location>
</feature>
<comment type="caution">
    <text evidence="3">The sequence shown here is derived from an EMBL/GenBank/DDBJ whole genome shotgun (WGS) entry which is preliminary data.</text>
</comment>
<dbReference type="InterPro" id="IPR006076">
    <property type="entry name" value="FAD-dep_OxRdtase"/>
</dbReference>
<dbReference type="EC" id="1.4.3.1" evidence="3"/>
<dbReference type="PANTHER" id="PTHR13847">
    <property type="entry name" value="SARCOSINE DEHYDROGENASE-RELATED"/>
    <property type="match status" value="1"/>
</dbReference>
<accession>T1C826</accession>